<dbReference type="Proteomes" id="UP001169764">
    <property type="component" value="Unassembled WGS sequence"/>
</dbReference>
<dbReference type="Pfam" id="PF19501">
    <property type="entry name" value="PcRGLX_1st"/>
    <property type="match status" value="1"/>
</dbReference>
<evidence type="ECO:0000313" key="4">
    <source>
        <dbReference type="EMBL" id="MDO6412877.1"/>
    </source>
</evidence>
<reference evidence="4" key="1">
    <citation type="submission" date="2023-07" db="EMBL/GenBank/DDBJ databases">
        <authorList>
            <person name="Kim M."/>
        </authorList>
    </citation>
    <scope>NUCLEOTIDE SEQUENCE</scope>
    <source>
        <strain evidence="4">BIUV-7</strain>
    </source>
</reference>
<feature type="domain" description="PcRGLX/YetA-like central beta-sandwich" evidence="2">
    <location>
        <begin position="121"/>
        <end position="472"/>
    </location>
</feature>
<dbReference type="Pfam" id="PF21345">
    <property type="entry name" value="PcRGLX_2nd"/>
    <property type="match status" value="1"/>
</dbReference>
<evidence type="ECO:0000259" key="1">
    <source>
        <dbReference type="Pfam" id="PF19501"/>
    </source>
</evidence>
<evidence type="ECO:0000259" key="3">
    <source>
        <dbReference type="Pfam" id="PF21346"/>
    </source>
</evidence>
<keyword evidence="5" id="KW-1185">Reference proteome</keyword>
<feature type="domain" description="PcRGLX/YetA-like N-terminal RIFT barrel" evidence="1">
    <location>
        <begin position="34"/>
        <end position="104"/>
    </location>
</feature>
<proteinExistence type="predicted"/>
<protein>
    <submittedName>
        <fullName evidence="4">Tat pathway signal sequence domain protein</fullName>
    </submittedName>
</protein>
<gene>
    <name evidence="4" type="ORF">Q4F19_00635</name>
</gene>
<dbReference type="InterPro" id="IPR045793">
    <property type="entry name" value="PcRGLX/YetA-like"/>
</dbReference>
<dbReference type="RefSeq" id="WP_303539210.1">
    <property type="nucleotide sequence ID" value="NZ_JAUOTP010000001.1"/>
</dbReference>
<feature type="domain" description="PcRGLX/YetA-like C-terminal alpha/alpha toroid" evidence="3">
    <location>
        <begin position="477"/>
        <end position="880"/>
    </location>
</feature>
<comment type="caution">
    <text evidence="4">The sequence shown here is derived from an EMBL/GenBank/DDBJ whole genome shotgun (WGS) entry which is preliminary data.</text>
</comment>
<dbReference type="InterPro" id="IPR048331">
    <property type="entry name" value="PcRGLX/YetA_3rd"/>
</dbReference>
<dbReference type="InterPro" id="IPR048329">
    <property type="entry name" value="PcRGLX_1st"/>
</dbReference>
<dbReference type="PROSITE" id="PS51318">
    <property type="entry name" value="TAT"/>
    <property type="match status" value="1"/>
</dbReference>
<evidence type="ECO:0000259" key="2">
    <source>
        <dbReference type="Pfam" id="PF21345"/>
    </source>
</evidence>
<dbReference type="PANTHER" id="PTHR40081:SF1">
    <property type="entry name" value="TAT PATHWAY SIGNAL SEQUENCE DOMAIN PROTEIN"/>
    <property type="match status" value="1"/>
</dbReference>
<evidence type="ECO:0000313" key="5">
    <source>
        <dbReference type="Proteomes" id="UP001169764"/>
    </source>
</evidence>
<dbReference type="InterPro" id="IPR048330">
    <property type="entry name" value="PcRGLX/YetA_2nd"/>
</dbReference>
<sequence>MQTTRRDTLKLIGATALVPAAAVARPAPAKARPTALHWIEGETPKLQLGQTLGVAWPRGALPRRATFAAESGGKPLPAQSWVTATWPDGSVKWTAHALEAGTAAPDVIVRPGKPIAPATPVRIEQRADAILIRIGSLAWEIPRSGDALIRSAMRDGRRLMGALTLVGSVRPSLDGAAVPFTGHVDQAVVEQSGSVRAVVKLTGMHVIEGRRRWLPFTVRLYAYAGANHLRVLHSFVFDGDPQKDFLASLGLRAAVPMRGEPHDRHVRFATGGPLFAEAVRPLTGLRRDPGARFREAQIAGRAVPDLASMNKAVREGLDTIPTWGDFALEQPTADGFRIEKRTTEGFAWIASRAGKRAPGLAYVGSPTGGVALAQRWFWQRHPSALAIRDAAQDEASVTAWLWSPAAPPMDLRTYRGVMGMEGYDAQNRGLDITYEDYEPGWDSATGIGRTNELTLWALDATPTSDTLQAMAEANALPPQLMADPAALHAAAVFGDWGLPDRSTPNRTIVENQLDNLVDFYAHEVEARSWYGFWDHGDVMHTYDGDRHVWRYDIGGFAWDNSELSPDLWLWQQALRTGKAQAWRLAEAMTRHTSEVDTYHLGRFNGLGTRHGVQHWSDSSKQPRVSNAAYRRIYYYLTADDRVGDILRDLLTSDQALATVDIGRKIPGAKAYAGPAGTFEMGFGPSWTAYVAAWLTEWERTGDTRWRDRIMRGMAGIARLKYGWMTNTAPYDPRTGNFVGGDEKIRLQHLTSVFGAVEINAELIQLIDMPAYRAAWLDYCRWFNAPKAEYIARFGEPFGARNLREGYSRLTAYAARASGDTRLADRAAVEFFSGDQGLGTWTTDPRHEVAGVVEWPSVSTNAAAQWGLAAIQMLALVPDAIDRATIPPHNSSAQEPRTS</sequence>
<dbReference type="PANTHER" id="PTHR40081">
    <property type="entry name" value="CONCANAVALIN A-LIKE LECTIN/GLUCANASE"/>
    <property type="match status" value="1"/>
</dbReference>
<dbReference type="Pfam" id="PF21346">
    <property type="entry name" value="PcRGLX_3rd"/>
    <property type="match status" value="1"/>
</dbReference>
<name>A0ABT8Y3J3_9SPHN</name>
<dbReference type="InterPro" id="IPR006311">
    <property type="entry name" value="TAT_signal"/>
</dbReference>
<accession>A0ABT8Y3J3</accession>
<organism evidence="4 5">
    <name type="scientific">Sphingomonas natans</name>
    <dbReference type="NCBI Taxonomy" id="3063330"/>
    <lineage>
        <taxon>Bacteria</taxon>
        <taxon>Pseudomonadati</taxon>
        <taxon>Pseudomonadota</taxon>
        <taxon>Alphaproteobacteria</taxon>
        <taxon>Sphingomonadales</taxon>
        <taxon>Sphingomonadaceae</taxon>
        <taxon>Sphingomonas</taxon>
    </lineage>
</organism>
<dbReference type="EMBL" id="JAUOTP010000001">
    <property type="protein sequence ID" value="MDO6412877.1"/>
    <property type="molecule type" value="Genomic_DNA"/>
</dbReference>